<dbReference type="RefSeq" id="WP_262395947.1">
    <property type="nucleotide sequence ID" value="NZ_JACRTD010000008.1"/>
</dbReference>
<keyword evidence="3" id="KW-1003">Cell membrane</keyword>
<evidence type="ECO:0000256" key="6">
    <source>
        <dbReference type="ARBA" id="ARBA00023136"/>
    </source>
</evidence>
<evidence type="ECO:0000256" key="7">
    <source>
        <dbReference type="RuleBase" id="RU363032"/>
    </source>
</evidence>
<dbReference type="InterPro" id="IPR035906">
    <property type="entry name" value="MetI-like_sf"/>
</dbReference>
<name>A0A926EP10_9FIRM</name>
<dbReference type="PANTHER" id="PTHR43744:SF6">
    <property type="entry name" value="ABC TRANSPORTER PERMEASE PROTEIN YESQ-RELATED"/>
    <property type="match status" value="1"/>
</dbReference>
<keyword evidence="10" id="KW-1185">Reference proteome</keyword>
<dbReference type="Gene3D" id="1.10.3720.10">
    <property type="entry name" value="MetI-like"/>
    <property type="match status" value="1"/>
</dbReference>
<evidence type="ECO:0000256" key="2">
    <source>
        <dbReference type="ARBA" id="ARBA00022448"/>
    </source>
</evidence>
<comment type="subcellular location">
    <subcellularLocation>
        <location evidence="1 7">Cell membrane</location>
        <topology evidence="1 7">Multi-pass membrane protein</topology>
    </subcellularLocation>
</comment>
<dbReference type="GO" id="GO:0005886">
    <property type="term" value="C:plasma membrane"/>
    <property type="evidence" value="ECO:0007669"/>
    <property type="project" value="UniProtKB-SubCell"/>
</dbReference>
<evidence type="ECO:0000313" key="10">
    <source>
        <dbReference type="Proteomes" id="UP000623678"/>
    </source>
</evidence>
<reference evidence="9" key="1">
    <citation type="submission" date="2020-08" db="EMBL/GenBank/DDBJ databases">
        <title>Genome public.</title>
        <authorList>
            <person name="Liu C."/>
            <person name="Sun Q."/>
        </authorList>
    </citation>
    <scope>NUCLEOTIDE SEQUENCE</scope>
    <source>
        <strain evidence="9">NSJ-64</strain>
    </source>
</reference>
<dbReference type="Proteomes" id="UP000623678">
    <property type="component" value="Unassembled WGS sequence"/>
</dbReference>
<feature type="transmembrane region" description="Helical" evidence="7">
    <location>
        <begin position="122"/>
        <end position="142"/>
    </location>
</feature>
<feature type="transmembrane region" description="Helical" evidence="7">
    <location>
        <begin position="86"/>
        <end position="110"/>
    </location>
</feature>
<dbReference type="AlphaFoldDB" id="A0A926EP10"/>
<feature type="transmembrane region" description="Helical" evidence="7">
    <location>
        <begin position="225"/>
        <end position="243"/>
    </location>
</feature>
<evidence type="ECO:0000313" key="9">
    <source>
        <dbReference type="EMBL" id="MBC8586136.1"/>
    </source>
</evidence>
<dbReference type="CDD" id="cd06261">
    <property type="entry name" value="TM_PBP2"/>
    <property type="match status" value="1"/>
</dbReference>
<dbReference type="Pfam" id="PF00528">
    <property type="entry name" value="BPD_transp_1"/>
    <property type="match status" value="1"/>
</dbReference>
<dbReference type="PROSITE" id="PS50928">
    <property type="entry name" value="ABC_TM1"/>
    <property type="match status" value="1"/>
</dbReference>
<protein>
    <submittedName>
        <fullName evidence="9">Carbohydrate ABC transporter permease</fullName>
    </submittedName>
</protein>
<evidence type="ECO:0000256" key="5">
    <source>
        <dbReference type="ARBA" id="ARBA00022989"/>
    </source>
</evidence>
<comment type="caution">
    <text evidence="9">The sequence shown here is derived from an EMBL/GenBank/DDBJ whole genome shotgun (WGS) entry which is preliminary data.</text>
</comment>
<dbReference type="InterPro" id="IPR000515">
    <property type="entry name" value="MetI-like"/>
</dbReference>
<dbReference type="PANTHER" id="PTHR43744">
    <property type="entry name" value="ABC TRANSPORTER PERMEASE PROTEIN MG189-RELATED-RELATED"/>
    <property type="match status" value="1"/>
</dbReference>
<keyword evidence="6 7" id="KW-0472">Membrane</keyword>
<keyword evidence="2 7" id="KW-0813">Transport</keyword>
<sequence length="258" mass="29552">MIYPFIWMFFGSFKTNAEIFGSQNLLPNSFSFDAFVKGWNGVGQYNFTDFFKNSIMIVVPVVFFTLVSCSLVAYGFARFRFPMKKLLFGLMISTLMLPDAVIIIPRYLLFNKLGWLNTYKPFIVPAMFACYPFFIFMLVQFLRGIPRELDEAAEIDGCGSFRLFVRILLPLMKPALFSAGLFQFMWTWNDFFNPLIYINSVKKFPLALGLRISLDTSSTVAWDQVMAMSLVSILPVVLLFFFAQKYFVEGIATSGLKG</sequence>
<dbReference type="SUPFAM" id="SSF161098">
    <property type="entry name" value="MetI-like"/>
    <property type="match status" value="1"/>
</dbReference>
<feature type="transmembrane region" description="Helical" evidence="7">
    <location>
        <begin position="163"/>
        <end position="186"/>
    </location>
</feature>
<dbReference type="EMBL" id="JACRTD010000008">
    <property type="protein sequence ID" value="MBC8586136.1"/>
    <property type="molecule type" value="Genomic_DNA"/>
</dbReference>
<proteinExistence type="inferred from homology"/>
<evidence type="ECO:0000256" key="1">
    <source>
        <dbReference type="ARBA" id="ARBA00004651"/>
    </source>
</evidence>
<evidence type="ECO:0000256" key="3">
    <source>
        <dbReference type="ARBA" id="ARBA00022475"/>
    </source>
</evidence>
<dbReference type="GO" id="GO:0055085">
    <property type="term" value="P:transmembrane transport"/>
    <property type="evidence" value="ECO:0007669"/>
    <property type="project" value="InterPro"/>
</dbReference>
<evidence type="ECO:0000256" key="4">
    <source>
        <dbReference type="ARBA" id="ARBA00022692"/>
    </source>
</evidence>
<gene>
    <name evidence="9" type="ORF">H8705_11140</name>
</gene>
<organism evidence="9 10">
    <name type="scientific">Youxingia wuxianensis</name>
    <dbReference type="NCBI Taxonomy" id="2763678"/>
    <lineage>
        <taxon>Bacteria</taxon>
        <taxon>Bacillati</taxon>
        <taxon>Bacillota</taxon>
        <taxon>Clostridia</taxon>
        <taxon>Eubacteriales</taxon>
        <taxon>Oscillospiraceae</taxon>
        <taxon>Youxingia</taxon>
    </lineage>
</organism>
<comment type="similarity">
    <text evidence="7">Belongs to the binding-protein-dependent transport system permease family.</text>
</comment>
<evidence type="ECO:0000259" key="8">
    <source>
        <dbReference type="PROSITE" id="PS50928"/>
    </source>
</evidence>
<keyword evidence="4 7" id="KW-0812">Transmembrane</keyword>
<keyword evidence="5 7" id="KW-1133">Transmembrane helix</keyword>
<accession>A0A926EP10</accession>
<feature type="transmembrane region" description="Helical" evidence="7">
    <location>
        <begin position="55"/>
        <end position="74"/>
    </location>
</feature>
<feature type="domain" description="ABC transmembrane type-1" evidence="8">
    <location>
        <begin position="51"/>
        <end position="243"/>
    </location>
</feature>